<dbReference type="Gene3D" id="2.60.120.620">
    <property type="entry name" value="q2cbj1_9rhob like domain"/>
    <property type="match status" value="1"/>
</dbReference>
<reference evidence="18 19" key="1">
    <citation type="journal article" date="2013" name="Genome Biol.">
        <title>Genome of Acanthamoeba castellanii highlights extensive lateral gene transfer and early evolution of tyrosine kinase signaling.</title>
        <authorList>
            <person name="Clarke M."/>
            <person name="Lohan A.J."/>
            <person name="Liu B."/>
            <person name="Lagkouvardos I."/>
            <person name="Roy S."/>
            <person name="Zafar N."/>
            <person name="Bertelli C."/>
            <person name="Schilde C."/>
            <person name="Kianianmomeni A."/>
            <person name="Burglin T.R."/>
            <person name="Frech C."/>
            <person name="Turcotte B."/>
            <person name="Kopec K.O."/>
            <person name="Synnott J.M."/>
            <person name="Choo C."/>
            <person name="Paponov I."/>
            <person name="Finkler A."/>
            <person name="Soon Heng Tan C."/>
            <person name="Hutchins A.P."/>
            <person name="Weinmeier T."/>
            <person name="Rattei T."/>
            <person name="Chu J.S."/>
            <person name="Gimenez G."/>
            <person name="Irimia M."/>
            <person name="Rigden D.J."/>
            <person name="Fitzpatrick D.A."/>
            <person name="Lorenzo-Morales J."/>
            <person name="Bateman A."/>
            <person name="Chiu C.H."/>
            <person name="Tang P."/>
            <person name="Hegemann P."/>
            <person name="Fromm H."/>
            <person name="Raoult D."/>
            <person name="Greub G."/>
            <person name="Miranda-Saavedra D."/>
            <person name="Chen N."/>
            <person name="Nash P."/>
            <person name="Ginger M.L."/>
            <person name="Horn M."/>
            <person name="Schaap P."/>
            <person name="Caler L."/>
            <person name="Loftus B."/>
        </authorList>
    </citation>
    <scope>NUCLEOTIDE SEQUENCE [LARGE SCALE GENOMIC DNA]</scope>
    <source>
        <strain evidence="18 19">Neff</strain>
    </source>
</reference>
<feature type="domain" description="JmjC" evidence="16">
    <location>
        <begin position="912"/>
        <end position="1065"/>
    </location>
</feature>
<dbReference type="InterPro" id="IPR049043">
    <property type="entry name" value="WHD_RIOX1"/>
</dbReference>
<keyword evidence="11" id="KW-0408">Iron</keyword>
<comment type="subcellular location">
    <subcellularLocation>
        <location evidence="3">Nucleus</location>
    </subcellularLocation>
</comment>
<evidence type="ECO:0000256" key="1">
    <source>
        <dbReference type="ARBA" id="ARBA00001954"/>
    </source>
</evidence>
<evidence type="ECO:0000259" key="16">
    <source>
        <dbReference type="PROSITE" id="PS51184"/>
    </source>
</evidence>
<dbReference type="PROSITE" id="PS51184">
    <property type="entry name" value="JMJC"/>
    <property type="match status" value="1"/>
</dbReference>
<organism evidence="18 19">
    <name type="scientific">Acanthamoeba castellanii (strain ATCC 30010 / Neff)</name>
    <dbReference type="NCBI Taxonomy" id="1257118"/>
    <lineage>
        <taxon>Eukaryota</taxon>
        <taxon>Amoebozoa</taxon>
        <taxon>Discosea</taxon>
        <taxon>Longamoebia</taxon>
        <taxon>Centramoebida</taxon>
        <taxon>Acanthamoebidae</taxon>
        <taxon>Acanthamoeba</taxon>
    </lineage>
</organism>
<feature type="compositionally biased region" description="Acidic residues" evidence="15">
    <location>
        <begin position="358"/>
        <end position="382"/>
    </location>
</feature>
<accession>L8GQT8</accession>
<evidence type="ECO:0000256" key="8">
    <source>
        <dbReference type="ARBA" id="ARBA00022853"/>
    </source>
</evidence>
<evidence type="ECO:0000259" key="17">
    <source>
        <dbReference type="PROSITE" id="PS51471"/>
    </source>
</evidence>
<feature type="region of interest" description="Disordered" evidence="15">
    <location>
        <begin position="1"/>
        <end position="41"/>
    </location>
</feature>
<keyword evidence="19" id="KW-1185">Reference proteome</keyword>
<dbReference type="GO" id="GO:0005634">
    <property type="term" value="C:nucleus"/>
    <property type="evidence" value="ECO:0007669"/>
    <property type="project" value="UniProtKB-SubCell"/>
</dbReference>
<dbReference type="PROSITE" id="PS51471">
    <property type="entry name" value="FE2OG_OXY"/>
    <property type="match status" value="1"/>
</dbReference>
<comment type="similarity">
    <text evidence="4">Belongs to the ROX family. NO66 subfamily.</text>
</comment>
<evidence type="ECO:0000256" key="5">
    <source>
        <dbReference type="ARBA" id="ARBA00013246"/>
    </source>
</evidence>
<dbReference type="GO" id="GO:0140680">
    <property type="term" value="F:histone H3K36me/H3K36me2 demethylase activity"/>
    <property type="evidence" value="ECO:0007669"/>
    <property type="project" value="UniProtKB-EC"/>
</dbReference>
<keyword evidence="6" id="KW-0678">Repressor</keyword>
<dbReference type="Pfam" id="PF08007">
    <property type="entry name" value="JmjC_2"/>
    <property type="match status" value="1"/>
</dbReference>
<dbReference type="InterPro" id="IPR005123">
    <property type="entry name" value="Oxoglu/Fe-dep_dioxygenase_dom"/>
</dbReference>
<dbReference type="Gene3D" id="3.90.930.40">
    <property type="match status" value="1"/>
</dbReference>
<evidence type="ECO:0000256" key="11">
    <source>
        <dbReference type="ARBA" id="ARBA00023004"/>
    </source>
</evidence>
<gene>
    <name evidence="18" type="ORF">ACA1_163410</name>
</gene>
<keyword evidence="14" id="KW-0539">Nucleus</keyword>
<keyword evidence="7" id="KW-0479">Metal-binding</keyword>
<evidence type="ECO:0000313" key="19">
    <source>
        <dbReference type="Proteomes" id="UP000011083"/>
    </source>
</evidence>
<dbReference type="InterPro" id="IPR039994">
    <property type="entry name" value="NO66-like"/>
</dbReference>
<dbReference type="GeneID" id="14916242"/>
<name>L8GQT8_ACACF</name>
<dbReference type="Proteomes" id="UP000011083">
    <property type="component" value="Unassembled WGS sequence"/>
</dbReference>
<keyword evidence="10" id="KW-0560">Oxidoreductase</keyword>
<evidence type="ECO:0000256" key="6">
    <source>
        <dbReference type="ARBA" id="ARBA00022491"/>
    </source>
</evidence>
<dbReference type="OrthoDB" id="425950at2759"/>
<sequence>MKRRWAIPAANKRGQRSGAKSSSSSSSGDMKRHKKDAEKAAAAGGEQLYGLFESALALPSREEAEAFFARMLAPLSVQEFEEEFEGKQVLVANNENEDEEEDGNGEDGGSSADFVKMNVFGDWHGQLRDILNDGAHQGKIFKDDVLVLPRPGSCPRTQGLPSRKMQVSADAVYAFVNKGHTVRFFNFASFVPSLGRLLALTDAFWGASGSSLELVLAPVPPSSSSASASSAPAFDFSNLTIPTSATTSASSLFNVSSSSSSSSPSSAAPASLSFDFSNLTVPSSITFDIPAATTPSPFPAATNASLESSSSSSLFSTSSAPSPADQREELPVDIFVFQCEGAQLLKVFYKKPARQSDEGDEDEEEKEDDDDEQDGEDMDPSEMVEEVDEYTLLAGDLAYIPKQMAFTLTPIHSGSSTSSSSSSSSTSAEANKHSLHVLLAPSKRTTWSQMFKDTIASGMQCLEKENIEARKTLPMGYQQYMGLVHSDKEDDPRRDSFLEQVSELFGSVLDLDSGEGRFKISQWIDSAADKFAKASLYGRLHFDLGDWMSQYDDLRERVNQNGGLLKISNFLPEPVARRILHTFENMTKEEWLESKAEYDPADPTTYNNAQHRFMSSRVFPNSDAILGIFSQQLLKAEKRQRKDDNDLEDVIENSFQAARYLGGDHIAAHDDKAFKTIDDEVYSRELAVIYYLTDDWKEEYGGLLEDLEGGKTYVPEFNSLVAFNVPRDHVVTPVTGTRPRYSIFGWMLRKGRLYEMDIDEEVAPADEAEAPTAKQDDNNAVGSDLAAASQGKGKGKEKAPASFGWAGKRDRQLFEWMMGGGMTADEFFDKYWEQAPLLIQRRQDKDYYAGLISKDDLTRGLLEKFDIQFTRNLDITSYQDGKRKTHNPAGRADPETVQQFFKEGCSVRMLNPATYCDGVWAVLEGLQEYFGYGMGANVYLTPASTQGFSPHYDDIEAFVLQLEGSKRWRLYAPLDEPSTLPRFSSRNFEQSEIGAVVMDVVLHAGDFLYFPRGWIHQCCSWLDLLEKMVPRGIEVAEEEFGLISSLPRQYGQFLGTGKSKLRALREERGTFLESYKQLLEGVLAAMPVDLAADRMGIQYIHNCLPPFLSADERLALARSKEAQLTETTEVKLLRREAQRLVVEEEAAVLYYAAGNPRTYDAKQPQSLEFPLDSALGIEFILLNADEWIKLGDVPLETWAEKEVLARTLIANSSLLVRTA</sequence>
<dbReference type="SUPFAM" id="SSF51197">
    <property type="entry name" value="Clavaminate synthase-like"/>
    <property type="match status" value="1"/>
</dbReference>
<feature type="domain" description="Fe2OG dioxygenase" evidence="17">
    <location>
        <begin position="651"/>
        <end position="749"/>
    </location>
</feature>
<feature type="region of interest" description="Disordered" evidence="15">
    <location>
        <begin position="352"/>
        <end position="382"/>
    </location>
</feature>
<dbReference type="EC" id="1.14.11.27" evidence="5"/>
<evidence type="ECO:0000256" key="12">
    <source>
        <dbReference type="ARBA" id="ARBA00023015"/>
    </source>
</evidence>
<dbReference type="InterPro" id="IPR006620">
    <property type="entry name" value="Pro_4_hyd_alph"/>
</dbReference>
<keyword evidence="9" id="KW-0223">Dioxygenase</keyword>
<dbReference type="PANTHER" id="PTHR13096">
    <property type="entry name" value="MINA53 MYC INDUCED NUCLEAR ANTIGEN"/>
    <property type="match status" value="1"/>
</dbReference>
<keyword evidence="13" id="KW-0804">Transcription</keyword>
<evidence type="ECO:0000256" key="9">
    <source>
        <dbReference type="ARBA" id="ARBA00022964"/>
    </source>
</evidence>
<dbReference type="InterPro" id="IPR044862">
    <property type="entry name" value="Pro_4_hyd_alph_FE2OG_OXY"/>
</dbReference>
<evidence type="ECO:0000256" key="14">
    <source>
        <dbReference type="ARBA" id="ARBA00023242"/>
    </source>
</evidence>
<dbReference type="Gene3D" id="1.10.10.1500">
    <property type="entry name" value="JmjC domain-containing ribosomal oxygenase (ROX), dimer domain"/>
    <property type="match status" value="2"/>
</dbReference>
<dbReference type="RefSeq" id="XP_004337527.1">
    <property type="nucleotide sequence ID" value="XM_004337479.1"/>
</dbReference>
<keyword evidence="8" id="KW-0156">Chromatin regulator</keyword>
<comment type="cofactor">
    <cofactor evidence="1">
        <name>Fe(2+)</name>
        <dbReference type="ChEBI" id="CHEBI:29033"/>
    </cofactor>
</comment>
<dbReference type="AlphaFoldDB" id="L8GQT8"/>
<keyword evidence="12" id="KW-0805">Transcription regulation</keyword>
<dbReference type="GO" id="GO:0031418">
    <property type="term" value="F:L-ascorbic acid binding"/>
    <property type="evidence" value="ECO:0007669"/>
    <property type="project" value="InterPro"/>
</dbReference>
<evidence type="ECO:0000256" key="2">
    <source>
        <dbReference type="ARBA" id="ARBA00001961"/>
    </source>
</evidence>
<proteinExistence type="inferred from homology"/>
<dbReference type="InterPro" id="IPR003347">
    <property type="entry name" value="JmjC_dom"/>
</dbReference>
<dbReference type="GO" id="GO:0005506">
    <property type="term" value="F:iron ion binding"/>
    <property type="evidence" value="ECO:0007669"/>
    <property type="project" value="InterPro"/>
</dbReference>
<evidence type="ECO:0000256" key="13">
    <source>
        <dbReference type="ARBA" id="ARBA00023163"/>
    </source>
</evidence>
<dbReference type="SMART" id="SM00702">
    <property type="entry name" value="P4Hc"/>
    <property type="match status" value="1"/>
</dbReference>
<dbReference type="VEuPathDB" id="AmoebaDB:ACA1_163410"/>
<dbReference type="Pfam" id="PF21233">
    <property type="entry name" value="WHD_RIOX1"/>
    <property type="match status" value="1"/>
</dbReference>
<evidence type="ECO:0000256" key="4">
    <source>
        <dbReference type="ARBA" id="ARBA00010309"/>
    </source>
</evidence>
<comment type="cofactor">
    <cofactor evidence="2">
        <name>L-ascorbate</name>
        <dbReference type="ChEBI" id="CHEBI:38290"/>
    </cofactor>
</comment>
<dbReference type="Pfam" id="PF13640">
    <property type="entry name" value="2OG-FeII_Oxy_3"/>
    <property type="match status" value="1"/>
</dbReference>
<dbReference type="Gene3D" id="2.60.120.650">
    <property type="entry name" value="Cupin"/>
    <property type="match status" value="1"/>
</dbReference>
<evidence type="ECO:0000256" key="3">
    <source>
        <dbReference type="ARBA" id="ARBA00004123"/>
    </source>
</evidence>
<evidence type="ECO:0000313" key="18">
    <source>
        <dbReference type="EMBL" id="ELR15514.1"/>
    </source>
</evidence>
<protein>
    <recommendedName>
        <fullName evidence="5">[histone H3]-dimethyl-L-lysine(36) demethylase</fullName>
        <ecNumber evidence="5">1.14.11.27</ecNumber>
    </recommendedName>
</protein>
<evidence type="ECO:0000256" key="7">
    <source>
        <dbReference type="ARBA" id="ARBA00022723"/>
    </source>
</evidence>
<evidence type="ECO:0000256" key="15">
    <source>
        <dbReference type="SAM" id="MobiDB-lite"/>
    </source>
</evidence>
<evidence type="ECO:0000256" key="10">
    <source>
        <dbReference type="ARBA" id="ARBA00023002"/>
    </source>
</evidence>
<dbReference type="EMBL" id="KB008026">
    <property type="protein sequence ID" value="ELR15514.1"/>
    <property type="molecule type" value="Genomic_DNA"/>
</dbReference>
<feature type="region of interest" description="Disordered" evidence="15">
    <location>
        <begin position="766"/>
        <end position="802"/>
    </location>
</feature>
<dbReference type="STRING" id="1257118.L8GQT8"/>
<dbReference type="PANTHER" id="PTHR13096:SF8">
    <property type="entry name" value="RIBOSOMAL OXYGENASE 1"/>
    <property type="match status" value="1"/>
</dbReference>
<dbReference type="KEGG" id="acan:ACA1_163410"/>